<organism evidence="10">
    <name type="scientific">uncultured Desulfovibrio sp</name>
    <dbReference type="NCBI Taxonomy" id="167968"/>
    <lineage>
        <taxon>Bacteria</taxon>
        <taxon>Pseudomonadati</taxon>
        <taxon>Thermodesulfobacteriota</taxon>
        <taxon>Desulfovibrionia</taxon>
        <taxon>Desulfovibrionales</taxon>
        <taxon>Desulfovibrionaceae</taxon>
        <taxon>Desulfovibrio</taxon>
        <taxon>environmental samples</taxon>
    </lineage>
</organism>
<dbReference type="Pfam" id="PF25601">
    <property type="entry name" value="AAA_lid_14"/>
    <property type="match status" value="1"/>
</dbReference>
<dbReference type="PANTHER" id="PTHR32071:SF13">
    <property type="entry name" value="RESPONSE REGULATOR HSFA"/>
    <property type="match status" value="1"/>
</dbReference>
<dbReference type="SMART" id="SM00382">
    <property type="entry name" value="AAA"/>
    <property type="match status" value="1"/>
</dbReference>
<dbReference type="InterPro" id="IPR002078">
    <property type="entry name" value="Sigma_54_int"/>
</dbReference>
<dbReference type="InterPro" id="IPR001789">
    <property type="entry name" value="Sig_transdc_resp-reg_receiver"/>
</dbReference>
<dbReference type="SUPFAM" id="SSF52172">
    <property type="entry name" value="CheY-like"/>
    <property type="match status" value="1"/>
</dbReference>
<evidence type="ECO:0000256" key="1">
    <source>
        <dbReference type="ARBA" id="ARBA00022741"/>
    </source>
</evidence>
<dbReference type="GO" id="GO:0005524">
    <property type="term" value="F:ATP binding"/>
    <property type="evidence" value="ECO:0007669"/>
    <property type="project" value="UniProtKB-KW"/>
</dbReference>
<dbReference type="InterPro" id="IPR002197">
    <property type="entry name" value="HTH_Fis"/>
</dbReference>
<feature type="domain" description="Sigma-54 factor interaction" evidence="8">
    <location>
        <begin position="177"/>
        <end position="405"/>
    </location>
</feature>
<keyword evidence="4" id="KW-0238">DNA-binding</keyword>
<evidence type="ECO:0000256" key="2">
    <source>
        <dbReference type="ARBA" id="ARBA00022840"/>
    </source>
</evidence>
<dbReference type="InterPro" id="IPR009057">
    <property type="entry name" value="Homeodomain-like_sf"/>
</dbReference>
<dbReference type="GO" id="GO:0006355">
    <property type="term" value="P:regulation of DNA-templated transcription"/>
    <property type="evidence" value="ECO:0007669"/>
    <property type="project" value="InterPro"/>
</dbReference>
<dbReference type="Pfam" id="PF02954">
    <property type="entry name" value="HTH_8"/>
    <property type="match status" value="1"/>
</dbReference>
<evidence type="ECO:0000259" key="8">
    <source>
        <dbReference type="PROSITE" id="PS50045"/>
    </source>
</evidence>
<dbReference type="InterPro" id="IPR025944">
    <property type="entry name" value="Sigma_54_int_dom_CS"/>
</dbReference>
<keyword evidence="5" id="KW-0804">Transcription</keyword>
<dbReference type="Gene3D" id="1.10.10.60">
    <property type="entry name" value="Homeodomain-like"/>
    <property type="match status" value="1"/>
</dbReference>
<evidence type="ECO:0000259" key="9">
    <source>
        <dbReference type="PROSITE" id="PS50110"/>
    </source>
</evidence>
<evidence type="ECO:0000256" key="3">
    <source>
        <dbReference type="ARBA" id="ARBA00023015"/>
    </source>
</evidence>
<feature type="modified residue" description="4-aspartylphosphate" evidence="6">
    <location>
        <position position="82"/>
    </location>
</feature>
<keyword evidence="2" id="KW-0067">ATP-binding</keyword>
<dbReference type="FunFam" id="3.40.50.300:FF:000006">
    <property type="entry name" value="DNA-binding transcriptional regulator NtrC"/>
    <property type="match status" value="1"/>
</dbReference>
<name>A0A212J7U3_9BACT</name>
<evidence type="ECO:0000256" key="4">
    <source>
        <dbReference type="ARBA" id="ARBA00023125"/>
    </source>
</evidence>
<keyword evidence="6" id="KW-0597">Phosphoprotein</keyword>
<sequence>MPRVLDKSHTDNPCAQGELRPMNPALNPDFGILIVDDEPAWLRALSLTLESSAGITNVFLCEDSRKALPLLSKGNIGLVILDLTMPHISGEEILASIAEQFPETACIIISGVSQLDTAVRCMKLGAFDYYIKTDEEDRIVGGVQRAIRMLELRRENLEVKNRLVAGGAQHPEAFASIITRSWTMHGVFAYIEAVAKSPQPLLVTGESGVGKENLVAAAHAISGRDGPLVAVNVAGLDDAVFADTLFGHVRGAYTGAATPRKGMIEEAAGGTLFLDEIGDLSLSSQVKLLRLLQEGEYYPLGADQPKRLHARIIVATHRDLAVDEAEGRFRRDLYFRLRTHHVHIPPLRERAEDIGLLMRHFLAEAASTMGKTAPAIPSGLEEYLSVYAFPGNVRELRAMIYDAVSLSNGPELSTMGIQAIVGCNASHLTSLEATGNPFAVCEHLPSLAEADKLLISEAMLRAGGNQTMAARLLGISQPALSKRLKSSREVADQN</sequence>
<dbReference type="SUPFAM" id="SSF52540">
    <property type="entry name" value="P-loop containing nucleoside triphosphate hydrolases"/>
    <property type="match status" value="1"/>
</dbReference>
<dbReference type="PROSITE" id="PS50045">
    <property type="entry name" value="SIGMA54_INTERACT_4"/>
    <property type="match status" value="1"/>
</dbReference>
<dbReference type="EMBL" id="FLUP01000001">
    <property type="protein sequence ID" value="SBV95503.1"/>
    <property type="molecule type" value="Genomic_DNA"/>
</dbReference>
<evidence type="ECO:0000256" key="7">
    <source>
        <dbReference type="SAM" id="MobiDB-lite"/>
    </source>
</evidence>
<dbReference type="InterPro" id="IPR027417">
    <property type="entry name" value="P-loop_NTPase"/>
</dbReference>
<dbReference type="GO" id="GO:0043565">
    <property type="term" value="F:sequence-specific DNA binding"/>
    <property type="evidence" value="ECO:0007669"/>
    <property type="project" value="InterPro"/>
</dbReference>
<dbReference type="InterPro" id="IPR025943">
    <property type="entry name" value="Sigma_54_int_dom_ATP-bd_2"/>
</dbReference>
<feature type="compositionally biased region" description="Basic and acidic residues" evidence="7">
    <location>
        <begin position="1"/>
        <end position="10"/>
    </location>
</feature>
<dbReference type="InterPro" id="IPR003593">
    <property type="entry name" value="AAA+_ATPase"/>
</dbReference>
<dbReference type="Gene3D" id="3.40.50.2300">
    <property type="match status" value="1"/>
</dbReference>
<proteinExistence type="predicted"/>
<protein>
    <submittedName>
        <fullName evidence="10">Two component, sigma54 specific, transcriptional regulator, Fis family</fullName>
    </submittedName>
</protein>
<dbReference type="PROSITE" id="PS00688">
    <property type="entry name" value="SIGMA54_INTERACT_3"/>
    <property type="match status" value="1"/>
</dbReference>
<dbReference type="GO" id="GO:0000160">
    <property type="term" value="P:phosphorelay signal transduction system"/>
    <property type="evidence" value="ECO:0007669"/>
    <property type="project" value="InterPro"/>
</dbReference>
<gene>
    <name evidence="10" type="ORF">KM92DES2_10672</name>
</gene>
<accession>A0A212J7U3</accession>
<dbReference type="SMART" id="SM00448">
    <property type="entry name" value="REC"/>
    <property type="match status" value="1"/>
</dbReference>
<evidence type="ECO:0000256" key="5">
    <source>
        <dbReference type="ARBA" id="ARBA00023163"/>
    </source>
</evidence>
<evidence type="ECO:0000256" key="6">
    <source>
        <dbReference type="PROSITE-ProRule" id="PRU00169"/>
    </source>
</evidence>
<feature type="domain" description="Response regulatory" evidence="9">
    <location>
        <begin position="31"/>
        <end position="147"/>
    </location>
</feature>
<evidence type="ECO:0000313" key="10">
    <source>
        <dbReference type="EMBL" id="SBV95503.1"/>
    </source>
</evidence>
<dbReference type="InterPro" id="IPR025662">
    <property type="entry name" value="Sigma_54_int_dom_ATP-bd_1"/>
</dbReference>
<feature type="region of interest" description="Disordered" evidence="7">
    <location>
        <begin position="1"/>
        <end position="20"/>
    </location>
</feature>
<dbReference type="PANTHER" id="PTHR32071">
    <property type="entry name" value="TRANSCRIPTIONAL REGULATORY PROTEIN"/>
    <property type="match status" value="1"/>
</dbReference>
<dbReference type="SUPFAM" id="SSF46689">
    <property type="entry name" value="Homeodomain-like"/>
    <property type="match status" value="1"/>
</dbReference>
<dbReference type="PROSITE" id="PS50110">
    <property type="entry name" value="RESPONSE_REGULATORY"/>
    <property type="match status" value="1"/>
</dbReference>
<dbReference type="CDD" id="cd00009">
    <property type="entry name" value="AAA"/>
    <property type="match status" value="1"/>
</dbReference>
<dbReference type="InterPro" id="IPR058031">
    <property type="entry name" value="AAA_lid_NorR"/>
</dbReference>
<dbReference type="Gene3D" id="1.10.8.60">
    <property type="match status" value="1"/>
</dbReference>
<dbReference type="InterPro" id="IPR011006">
    <property type="entry name" value="CheY-like_superfamily"/>
</dbReference>
<dbReference type="Pfam" id="PF00158">
    <property type="entry name" value="Sigma54_activat"/>
    <property type="match status" value="1"/>
</dbReference>
<dbReference type="Gene3D" id="3.40.50.300">
    <property type="entry name" value="P-loop containing nucleotide triphosphate hydrolases"/>
    <property type="match status" value="1"/>
</dbReference>
<dbReference type="PRINTS" id="PR01590">
    <property type="entry name" value="HTHFIS"/>
</dbReference>
<keyword evidence="3" id="KW-0805">Transcription regulation</keyword>
<dbReference type="PROSITE" id="PS00676">
    <property type="entry name" value="SIGMA54_INTERACT_2"/>
    <property type="match status" value="1"/>
</dbReference>
<dbReference type="PROSITE" id="PS00675">
    <property type="entry name" value="SIGMA54_INTERACT_1"/>
    <property type="match status" value="1"/>
</dbReference>
<dbReference type="Pfam" id="PF00072">
    <property type="entry name" value="Response_reg"/>
    <property type="match status" value="1"/>
</dbReference>
<keyword evidence="1" id="KW-0547">Nucleotide-binding</keyword>
<dbReference type="AlphaFoldDB" id="A0A212J7U3"/>
<reference evidence="10" key="1">
    <citation type="submission" date="2016-04" db="EMBL/GenBank/DDBJ databases">
        <authorList>
            <person name="Evans L.H."/>
            <person name="Alamgir A."/>
            <person name="Owens N."/>
            <person name="Weber N.D."/>
            <person name="Virtaneva K."/>
            <person name="Barbian K."/>
            <person name="Babar A."/>
            <person name="Rosenke K."/>
        </authorList>
    </citation>
    <scope>NUCLEOTIDE SEQUENCE</scope>
    <source>
        <strain evidence="10">92-2</strain>
    </source>
</reference>